<accession>A0A2J7YQ67</accession>
<dbReference type="GO" id="GO:0016787">
    <property type="term" value="F:hydrolase activity"/>
    <property type="evidence" value="ECO:0007669"/>
    <property type="project" value="UniProtKB-KW"/>
</dbReference>
<reference evidence="4 5" key="1">
    <citation type="submission" date="2015-09" db="EMBL/GenBank/DDBJ databases">
        <title>Genome sequence, genome mining and natural product profiling of a biocontrol bacterium Streptomyces malaysiensis F913.</title>
        <authorList>
            <person name="Xu Y."/>
            <person name="Wei J."/>
            <person name="Xie J."/>
            <person name="Li T."/>
            <person name="Zhou Z."/>
        </authorList>
    </citation>
    <scope>NUCLEOTIDE SEQUENCE [LARGE SCALE GENOMIC DNA]</scope>
    <source>
        <strain evidence="4 5">F913</strain>
    </source>
</reference>
<name>A0A2J7YQ67_STRMQ</name>
<evidence type="ECO:0000313" key="4">
    <source>
        <dbReference type="EMBL" id="PNG90185.1"/>
    </source>
</evidence>
<dbReference type="InterPro" id="IPR036663">
    <property type="entry name" value="Fumarylacetoacetase_C_sf"/>
</dbReference>
<comment type="similarity">
    <text evidence="1">Belongs to the FAH family.</text>
</comment>
<feature type="domain" description="Fumarylacetoacetase-like C-terminal" evidence="3">
    <location>
        <begin position="75"/>
        <end position="280"/>
    </location>
</feature>
<organism evidence="4 5">
    <name type="scientific">Streptomyces malaysiensis</name>
    <dbReference type="NCBI Taxonomy" id="92644"/>
    <lineage>
        <taxon>Bacteria</taxon>
        <taxon>Bacillati</taxon>
        <taxon>Actinomycetota</taxon>
        <taxon>Actinomycetes</taxon>
        <taxon>Kitasatosporales</taxon>
        <taxon>Streptomycetaceae</taxon>
        <taxon>Streptomyces</taxon>
        <taxon>Streptomyces violaceusniger group</taxon>
    </lineage>
</organism>
<dbReference type="AlphaFoldDB" id="A0A2J7YQ67"/>
<keyword evidence="4" id="KW-0378">Hydrolase</keyword>
<evidence type="ECO:0000256" key="2">
    <source>
        <dbReference type="ARBA" id="ARBA00022723"/>
    </source>
</evidence>
<sequence>MRIASIQGRAALVSGTPHRAIDVEHASDGSFGPDPQALYDRWDEFVAWARTVSPRNGLPFDVRDLRAPVPAPRQVFAIGLNYRDHASESGFSVPKTPTTLFTKWPSCLTGPVTEVVLPPDGHTDWEVELVAVIGRTARNITAPEAWDHIAGVTVGQDLSERKLQRSGPAPQFGLGKSLPGFGPTGPWVVTPDELPDRDDVRLQCVLNGETMQDGRTRDLVFPVARLVASLSALLPLLPGDLVFTGTPAGVGLGRTPERWLRPGDELVSRIEGIGELRQTFVPAPHP</sequence>
<dbReference type="Proteomes" id="UP000236520">
    <property type="component" value="Unassembled WGS sequence"/>
</dbReference>
<dbReference type="GO" id="GO:0046872">
    <property type="term" value="F:metal ion binding"/>
    <property type="evidence" value="ECO:0007669"/>
    <property type="project" value="UniProtKB-KW"/>
</dbReference>
<dbReference type="PANTHER" id="PTHR42796">
    <property type="entry name" value="FUMARYLACETOACETATE HYDROLASE DOMAIN-CONTAINING PROTEIN 2A-RELATED"/>
    <property type="match status" value="1"/>
</dbReference>
<evidence type="ECO:0000259" key="3">
    <source>
        <dbReference type="Pfam" id="PF01557"/>
    </source>
</evidence>
<gene>
    <name evidence="4" type="ORF">SMF913_25650</name>
</gene>
<keyword evidence="5" id="KW-1185">Reference proteome</keyword>
<dbReference type="InterPro" id="IPR051121">
    <property type="entry name" value="FAH"/>
</dbReference>
<keyword evidence="2" id="KW-0479">Metal-binding</keyword>
<dbReference type="Pfam" id="PF01557">
    <property type="entry name" value="FAA_hydrolase"/>
    <property type="match status" value="1"/>
</dbReference>
<dbReference type="InterPro" id="IPR011234">
    <property type="entry name" value="Fumarylacetoacetase-like_C"/>
</dbReference>
<dbReference type="SUPFAM" id="SSF56529">
    <property type="entry name" value="FAH"/>
    <property type="match status" value="1"/>
</dbReference>
<dbReference type="PANTHER" id="PTHR42796:SF4">
    <property type="entry name" value="FUMARYLACETOACETATE HYDROLASE DOMAIN-CONTAINING PROTEIN 2A"/>
    <property type="match status" value="1"/>
</dbReference>
<dbReference type="RefSeq" id="WP_102936044.1">
    <property type="nucleotide sequence ID" value="NZ_LJIW01000002.1"/>
</dbReference>
<dbReference type="EMBL" id="LJIW01000002">
    <property type="protein sequence ID" value="PNG90185.1"/>
    <property type="molecule type" value="Genomic_DNA"/>
</dbReference>
<evidence type="ECO:0000256" key="1">
    <source>
        <dbReference type="ARBA" id="ARBA00010211"/>
    </source>
</evidence>
<protein>
    <submittedName>
        <fullName evidence="4">Fumarylacetoacetate hydrolase domain-containing protein 2A</fullName>
    </submittedName>
</protein>
<proteinExistence type="inferred from homology"/>
<comment type="caution">
    <text evidence="4">The sequence shown here is derived from an EMBL/GenBank/DDBJ whole genome shotgun (WGS) entry which is preliminary data.</text>
</comment>
<evidence type="ECO:0000313" key="5">
    <source>
        <dbReference type="Proteomes" id="UP000236520"/>
    </source>
</evidence>
<dbReference type="GO" id="GO:0044281">
    <property type="term" value="P:small molecule metabolic process"/>
    <property type="evidence" value="ECO:0007669"/>
    <property type="project" value="UniProtKB-ARBA"/>
</dbReference>
<dbReference type="Gene3D" id="3.90.850.10">
    <property type="entry name" value="Fumarylacetoacetase-like, C-terminal domain"/>
    <property type="match status" value="1"/>
</dbReference>